<feature type="signal peptide" evidence="1">
    <location>
        <begin position="1"/>
        <end position="23"/>
    </location>
</feature>
<protein>
    <submittedName>
        <fullName evidence="2">Peptidylprolyl isomerase</fullName>
    </submittedName>
</protein>
<organism evidence="2 3">
    <name type="scientific">Vibrio galatheae</name>
    <dbReference type="NCBI Taxonomy" id="579748"/>
    <lineage>
        <taxon>Bacteria</taxon>
        <taxon>Pseudomonadati</taxon>
        <taxon>Pseudomonadota</taxon>
        <taxon>Gammaproteobacteria</taxon>
        <taxon>Vibrionales</taxon>
        <taxon>Vibrionaceae</taxon>
        <taxon>Vibrio</taxon>
    </lineage>
</organism>
<dbReference type="PATRIC" id="fig|579748.3.peg.1053"/>
<keyword evidence="2" id="KW-0413">Isomerase</keyword>
<dbReference type="RefSeq" id="WP_045954734.1">
    <property type="nucleotide sequence ID" value="NZ_JXXV01000011.1"/>
</dbReference>
<evidence type="ECO:0000313" key="2">
    <source>
        <dbReference type="EMBL" id="KJY84289.1"/>
    </source>
</evidence>
<dbReference type="EMBL" id="JXXV01000011">
    <property type="protein sequence ID" value="KJY84289.1"/>
    <property type="molecule type" value="Genomic_DNA"/>
</dbReference>
<dbReference type="PIRSF" id="PIRSF028160">
    <property type="entry name" value="UCP028160"/>
    <property type="match status" value="1"/>
</dbReference>
<evidence type="ECO:0000313" key="3">
    <source>
        <dbReference type="Proteomes" id="UP000033673"/>
    </source>
</evidence>
<dbReference type="GO" id="GO:0016853">
    <property type="term" value="F:isomerase activity"/>
    <property type="evidence" value="ECO:0007669"/>
    <property type="project" value="UniProtKB-KW"/>
</dbReference>
<dbReference type="Pfam" id="PF07356">
    <property type="entry name" value="DUF1481"/>
    <property type="match status" value="1"/>
</dbReference>
<evidence type="ECO:0000256" key="1">
    <source>
        <dbReference type="SAM" id="SignalP"/>
    </source>
</evidence>
<dbReference type="InterPro" id="IPR016872">
    <property type="entry name" value="UCP028160"/>
</dbReference>
<reference evidence="2 3" key="1">
    <citation type="journal article" date="2015" name="BMC Genomics">
        <title>Genome mining reveals unlocked bioactive potential of marine Gram-negative bacteria.</title>
        <authorList>
            <person name="Machado H."/>
            <person name="Sonnenschein E.C."/>
            <person name="Melchiorsen J."/>
            <person name="Gram L."/>
        </authorList>
    </citation>
    <scope>NUCLEOTIDE SEQUENCE [LARGE SCALE GENOMIC DNA]</scope>
    <source>
        <strain evidence="2 3">S2757</strain>
    </source>
</reference>
<dbReference type="AlphaFoldDB" id="A0A0F4NN39"/>
<comment type="caution">
    <text evidence="2">The sequence shown here is derived from an EMBL/GenBank/DDBJ whole genome shotgun (WGS) entry which is preliminary data.</text>
</comment>
<dbReference type="Proteomes" id="UP000033673">
    <property type="component" value="Unassembled WGS sequence"/>
</dbReference>
<proteinExistence type="predicted"/>
<sequence>MKKLLVPSLIAFLLAGCSSSLPTANLEQFSNYTGGQTIGDATSLYWYTERLTFPHTAADYVSAGDYGWYQSDYRWENGNLRELIREGQQLKDSQGLVPYRIHVRFNKEGEAIYQQYRFDEKILPLTSDKLAWLKQEAVNISQRTKEQSNSGIRLIQGYWDGSSFDTCAGQSYQQVEFNETLPSFVVNRLSSIDSYAAFLGTTRANNVVVNQLLMLDDDSHDCIERPSLIEE</sequence>
<keyword evidence="3" id="KW-1185">Reference proteome</keyword>
<dbReference type="InterPro" id="IPR010858">
    <property type="entry name" value="DUF1481"/>
</dbReference>
<feature type="chain" id="PRO_5002473069" evidence="1">
    <location>
        <begin position="24"/>
        <end position="231"/>
    </location>
</feature>
<dbReference type="PROSITE" id="PS51257">
    <property type="entry name" value="PROKAR_LIPOPROTEIN"/>
    <property type="match status" value="1"/>
</dbReference>
<accession>A0A0F4NN39</accession>
<keyword evidence="1" id="KW-0732">Signal</keyword>
<gene>
    <name evidence="2" type="ORF">TW81_05150</name>
</gene>
<name>A0A0F4NN39_9VIBR</name>